<name>I3YN82_ALIFI</name>
<evidence type="ECO:0000313" key="3">
    <source>
        <dbReference type="Proteomes" id="UP000006052"/>
    </source>
</evidence>
<dbReference type="HOGENOM" id="CLU_109344_1_1_10"/>
<dbReference type="InterPro" id="IPR021823">
    <property type="entry name" value="DUF3408"/>
</dbReference>
<dbReference type="EMBL" id="CP003274">
    <property type="protein sequence ID" value="AFL78450.1"/>
    <property type="molecule type" value="Genomic_DNA"/>
</dbReference>
<dbReference type="KEGG" id="afd:Alfi_2162"/>
<protein>
    <recommendedName>
        <fullName evidence="4">DUF3408 domain-containing protein</fullName>
    </recommendedName>
</protein>
<reference evidence="3" key="1">
    <citation type="journal article" date="2013" name="Stand. Genomic Sci.">
        <title>Complete genome sequence of the bile-resistant pigment-producing anaerobe Alistipes finegoldii type strain (AHN2437(T)).</title>
        <authorList>
            <person name="Mavromatis K."/>
            <person name="Stackebrandt E."/>
            <person name="Munk C."/>
            <person name="Lapidus A."/>
            <person name="Nolan M."/>
            <person name="Lucas S."/>
            <person name="Hammon N."/>
            <person name="Deshpande S."/>
            <person name="Cheng J.F."/>
            <person name="Tapia R."/>
            <person name="Goodwin L.A."/>
            <person name="Pitluck S."/>
            <person name="Liolios K."/>
            <person name="Pagani I."/>
            <person name="Ivanova N."/>
            <person name="Mikhailova N."/>
            <person name="Huntemann M."/>
            <person name="Pati A."/>
            <person name="Chen A."/>
            <person name="Palaniappan K."/>
            <person name="Land M."/>
            <person name="Hauser L."/>
            <person name="Rohde M."/>
            <person name="Gronow S."/>
            <person name="Goker M."/>
            <person name="Detter J.C."/>
            <person name="Bristow J."/>
            <person name="Eisen J.A."/>
            <person name="Markowitz V."/>
            <person name="Hugenholtz P."/>
            <person name="Kyrpides N.C."/>
            <person name="Klenk H.P."/>
            <person name="Woyke T."/>
        </authorList>
    </citation>
    <scope>NUCLEOTIDE SEQUENCE</scope>
    <source>
        <strain evidence="3">DSM 17242 / JCM 16770 / AHN 2437 / CCUG 46020 / CIP 107999</strain>
    </source>
</reference>
<evidence type="ECO:0000256" key="1">
    <source>
        <dbReference type="SAM" id="MobiDB-lite"/>
    </source>
</evidence>
<accession>I3YN82</accession>
<gene>
    <name evidence="2" type="ordered locus">Alfi_2162</name>
</gene>
<feature type="compositionally biased region" description="Polar residues" evidence="1">
    <location>
        <begin position="18"/>
        <end position="36"/>
    </location>
</feature>
<sequence>MEEIDLDEILLREVASRRSPSGSVLNNPTAQTGKTDSANRTEENVQQEVKGAVTEQRPPQPAKPRPISSYERLFLCEHVVQQRSAIYISSKTKEKLSDVVRRLGWSRISVTSFAENILAHHLELFRDEINRLHRQKNTKDIL</sequence>
<dbReference type="STRING" id="679935.Alfi_2162"/>
<evidence type="ECO:0000313" key="2">
    <source>
        <dbReference type="EMBL" id="AFL78450.1"/>
    </source>
</evidence>
<organism evidence="2 3">
    <name type="scientific">Alistipes finegoldii (strain DSM 17242 / JCM 16770 / CCUG 46020 / CIP 107999 / KCTC 15236 / AHN 2437)</name>
    <dbReference type="NCBI Taxonomy" id="679935"/>
    <lineage>
        <taxon>Bacteria</taxon>
        <taxon>Pseudomonadati</taxon>
        <taxon>Bacteroidota</taxon>
        <taxon>Bacteroidia</taxon>
        <taxon>Bacteroidales</taxon>
        <taxon>Rikenellaceae</taxon>
        <taxon>Alistipes</taxon>
    </lineage>
</organism>
<evidence type="ECO:0008006" key="4">
    <source>
        <dbReference type="Google" id="ProtNLM"/>
    </source>
</evidence>
<feature type="region of interest" description="Disordered" evidence="1">
    <location>
        <begin position="16"/>
        <end position="66"/>
    </location>
</feature>
<dbReference type="Pfam" id="PF11888">
    <property type="entry name" value="DUF3408"/>
    <property type="match status" value="1"/>
</dbReference>
<dbReference type="AlphaFoldDB" id="I3YN82"/>
<dbReference type="Proteomes" id="UP000006052">
    <property type="component" value="Chromosome"/>
</dbReference>
<proteinExistence type="predicted"/>